<organism evidence="1 2">
    <name type="scientific">Arthrobotrys musiformis</name>
    <dbReference type="NCBI Taxonomy" id="47236"/>
    <lineage>
        <taxon>Eukaryota</taxon>
        <taxon>Fungi</taxon>
        <taxon>Dikarya</taxon>
        <taxon>Ascomycota</taxon>
        <taxon>Pezizomycotina</taxon>
        <taxon>Orbiliomycetes</taxon>
        <taxon>Orbiliales</taxon>
        <taxon>Orbiliaceae</taxon>
        <taxon>Arthrobotrys</taxon>
    </lineage>
</organism>
<reference evidence="1 2" key="1">
    <citation type="submission" date="2023-08" db="EMBL/GenBank/DDBJ databases">
        <authorList>
            <person name="Palmer J.M."/>
        </authorList>
    </citation>
    <scope>NUCLEOTIDE SEQUENCE [LARGE SCALE GENOMIC DNA]</scope>
    <source>
        <strain evidence="1 2">TWF481</strain>
    </source>
</reference>
<dbReference type="Proteomes" id="UP001370758">
    <property type="component" value="Unassembled WGS sequence"/>
</dbReference>
<evidence type="ECO:0000313" key="2">
    <source>
        <dbReference type="Proteomes" id="UP001370758"/>
    </source>
</evidence>
<proteinExistence type="predicted"/>
<name>A0AAV9VY19_9PEZI</name>
<dbReference type="EMBL" id="JAVHJL010000008">
    <property type="protein sequence ID" value="KAK6498689.1"/>
    <property type="molecule type" value="Genomic_DNA"/>
</dbReference>
<accession>A0AAV9VY19</accession>
<comment type="caution">
    <text evidence="1">The sequence shown here is derived from an EMBL/GenBank/DDBJ whole genome shotgun (WGS) entry which is preliminary data.</text>
</comment>
<gene>
    <name evidence="1" type="ORF">TWF481_011267</name>
</gene>
<keyword evidence="2" id="KW-1185">Reference proteome</keyword>
<evidence type="ECO:0008006" key="3">
    <source>
        <dbReference type="Google" id="ProtNLM"/>
    </source>
</evidence>
<protein>
    <recommendedName>
        <fullName evidence="3">VOC domain-containing protein</fullName>
    </recommendedName>
</protein>
<sequence length="80" mass="8804">MHAHARLPSYTTEAAGNADALVQVTTEGPADLVSVLRSLGAYECHPDGVKFDHFWYSIVDGCCLWEVYGTLVNNPMDYGR</sequence>
<evidence type="ECO:0000313" key="1">
    <source>
        <dbReference type="EMBL" id="KAK6498689.1"/>
    </source>
</evidence>
<dbReference type="AlphaFoldDB" id="A0AAV9VY19"/>